<sequence length="458" mass="50832">MNTDKHRLELKQLSSVAKFLFLASLLVFFGGCQRNIFQPPPNNAPTTLRDVPALRLNFRFETDVPAPTVNQPAQTEERNAAVQTDFDQNRTPEILEKTLTSPDKQRVLAIYRQAQDSPSEYRLDMYSPDGKLIRKITYDGMAVHFADTIVWSPDSSAVAFVAMIRGNQSNAAAPAPSPTTDNQANTNSEIDANVNADADANINANVENTNADANADANVIAPQQTPVAESPKPVLTFRTEQLYICNREGADLKPVTQNEGLIYFYFVWSPDSSALAALAAVGQEWSYLQYQAELKGEQFTPQGRPRLVEKNGRERRLDDNLTTVRPVWSPDSAKVAAAFDKQVRIYDAIGNQPTQAAIPLRNQLLISSKAFDENLQRQLEGANGNPPNANQTTATLPDENSLVSFNPIVSLEWTADDLLYLQTGYIKQMKNETDSARSYLRWHRLVFSPQASAIGINQ</sequence>
<dbReference type="SUPFAM" id="SSF82171">
    <property type="entry name" value="DPP6 N-terminal domain-like"/>
    <property type="match status" value="1"/>
</dbReference>
<accession>A0A6J4N4U5</accession>
<evidence type="ECO:0000313" key="1">
    <source>
        <dbReference type="EMBL" id="CAA9377390.1"/>
    </source>
</evidence>
<reference evidence="1" key="1">
    <citation type="submission" date="2020-02" db="EMBL/GenBank/DDBJ databases">
        <authorList>
            <person name="Meier V. D."/>
        </authorList>
    </citation>
    <scope>NUCLEOTIDE SEQUENCE</scope>
    <source>
        <strain evidence="1">AVDCRST_MAG74</strain>
    </source>
</reference>
<dbReference type="Gene3D" id="2.120.10.30">
    <property type="entry name" value="TolB, C-terminal domain"/>
    <property type="match status" value="1"/>
</dbReference>
<dbReference type="InterPro" id="IPR011042">
    <property type="entry name" value="6-blade_b-propeller_TolB-like"/>
</dbReference>
<proteinExistence type="predicted"/>
<name>A0A6J4N4U5_9BACT</name>
<gene>
    <name evidence="1" type="ORF">AVDCRST_MAG74-86</name>
</gene>
<dbReference type="AlphaFoldDB" id="A0A6J4N4U5"/>
<dbReference type="EMBL" id="CADCUR010000009">
    <property type="protein sequence ID" value="CAA9377390.1"/>
    <property type="molecule type" value="Genomic_DNA"/>
</dbReference>
<organism evidence="1">
    <name type="scientific">uncultured Pyrinomonadaceae bacterium</name>
    <dbReference type="NCBI Taxonomy" id="2283094"/>
    <lineage>
        <taxon>Bacteria</taxon>
        <taxon>Pseudomonadati</taxon>
        <taxon>Acidobacteriota</taxon>
        <taxon>Blastocatellia</taxon>
        <taxon>Blastocatellales</taxon>
        <taxon>Pyrinomonadaceae</taxon>
        <taxon>environmental samples</taxon>
    </lineage>
</organism>
<dbReference type="PROSITE" id="PS51257">
    <property type="entry name" value="PROKAR_LIPOPROTEIN"/>
    <property type="match status" value="1"/>
</dbReference>
<protein>
    <submittedName>
        <fullName evidence="1">Uncharacterized protein</fullName>
    </submittedName>
</protein>